<dbReference type="EMBL" id="QXGC01003696">
    <property type="protein sequence ID" value="KAE9173766.1"/>
    <property type="molecule type" value="Genomic_DNA"/>
</dbReference>
<evidence type="ECO:0000313" key="14">
    <source>
        <dbReference type="Proteomes" id="UP000441208"/>
    </source>
</evidence>
<reference evidence="10 11" key="1">
    <citation type="submission" date="2018-08" db="EMBL/GenBank/DDBJ databases">
        <title>Genomic investigation of the strawberry pathogen Phytophthora fragariae indicates pathogenicity is determined by transcriptional variation in three key races.</title>
        <authorList>
            <person name="Adams T.M."/>
            <person name="Armitage A.D."/>
            <person name="Sobczyk M.K."/>
            <person name="Bates H.J."/>
            <person name="Dunwell J.M."/>
            <person name="Nellist C.F."/>
            <person name="Harrison R.J."/>
        </authorList>
    </citation>
    <scope>NUCLEOTIDE SEQUENCE [LARGE SCALE GENOMIC DNA]</scope>
    <source>
        <strain evidence="9 12">BC-1</strain>
        <strain evidence="8 16">BC-23</strain>
        <strain evidence="7 11">NOV-27</strain>
        <strain evidence="6 13">NOV-5</strain>
        <strain evidence="5 14">NOV-71</strain>
        <strain evidence="2 10">NOV-9</strain>
        <strain evidence="4 17">ONT-3</strain>
        <strain evidence="3 15">SCRP245</strain>
    </source>
</reference>
<keyword evidence="11" id="KW-1185">Reference proteome</keyword>
<dbReference type="Proteomes" id="UP000460718">
    <property type="component" value="Unassembled WGS sequence"/>
</dbReference>
<accession>A0A6A3W9K7</accession>
<evidence type="ECO:0000313" key="9">
    <source>
        <dbReference type="EMBL" id="KAE9175778.1"/>
    </source>
</evidence>
<dbReference type="Proteomes" id="UP000476176">
    <property type="component" value="Unassembled WGS sequence"/>
</dbReference>
<dbReference type="Proteomes" id="UP000429523">
    <property type="component" value="Unassembled WGS sequence"/>
</dbReference>
<evidence type="ECO:0000313" key="16">
    <source>
        <dbReference type="Proteomes" id="UP000476176"/>
    </source>
</evidence>
<evidence type="ECO:0000256" key="1">
    <source>
        <dbReference type="SAM" id="Coils"/>
    </source>
</evidence>
<evidence type="ECO:0000313" key="11">
    <source>
        <dbReference type="Proteomes" id="UP000433483"/>
    </source>
</evidence>
<evidence type="ECO:0000313" key="12">
    <source>
        <dbReference type="Proteomes" id="UP000440367"/>
    </source>
</evidence>
<evidence type="ECO:0000313" key="10">
    <source>
        <dbReference type="Proteomes" id="UP000429523"/>
    </source>
</evidence>
<gene>
    <name evidence="9" type="ORF">PF002_g28700</name>
    <name evidence="8" type="ORF">PF004_g26865</name>
    <name evidence="7" type="ORF">PF005_g27958</name>
    <name evidence="6" type="ORF">PF006_g14919</name>
    <name evidence="5" type="ORF">PF007_g8827</name>
    <name evidence="2" type="ORF">PF009_g28670</name>
    <name evidence="4" type="ORF">PF010_g27673</name>
    <name evidence="3" type="ORF">PF011_g26846</name>
</gene>
<dbReference type="EMBL" id="QXFZ01000380">
    <property type="protein sequence ID" value="KAE9118695.1"/>
    <property type="molecule type" value="Genomic_DNA"/>
</dbReference>
<dbReference type="OrthoDB" id="64619at2759"/>
<dbReference type="Proteomes" id="UP000433483">
    <property type="component" value="Unassembled WGS sequence"/>
</dbReference>
<proteinExistence type="predicted"/>
<dbReference type="AlphaFoldDB" id="A0A6A3W9K7"/>
<sequence length="421" mass="47938">MIVALASLDDDEWDPDALLEALDVDIGDFGLALDTCVDSDAIPSATSCAASGFCPLQSEKIQIKPTTKVKRNYDPNKARSEQLRELRRLRTEADALQLQLQQLQTKRAASNCSVEHQTGHHSDAGLPKVWQDICARQLERRLKAEQENSRLRSKCRTELKMAKSVEKLLFKRLSLQPSEPETGKCVRRVEIPVGFIKHVSARIFDELAAGVDVSYRDMERVLETNCPVPTGMETPRPMLREGISFELFDRRVLPFDLHATGDAWWRRWQNYRGQRSDETAGDRVVRERCGLEMVDVKTGRCATFYVQQVLRQYVEDHRVAVVWHAYFEPFTFDQELVRGVHFLLKGCVLMKPHRSDDAEEVATSVLTCYNITPHFSDPEIQKDDKTVALTKFVVSATSASISTSNEMMENLLVDQALRKCY</sequence>
<dbReference type="Proteomes" id="UP000440732">
    <property type="component" value="Unassembled WGS sequence"/>
</dbReference>
<dbReference type="EMBL" id="QXGB01003686">
    <property type="protein sequence ID" value="KAE9169459.1"/>
    <property type="molecule type" value="Genomic_DNA"/>
</dbReference>
<evidence type="ECO:0000313" key="7">
    <source>
        <dbReference type="EMBL" id="KAE9169459.1"/>
    </source>
</evidence>
<dbReference type="EMBL" id="QXGA01000960">
    <property type="protein sequence ID" value="KAE9133981.1"/>
    <property type="molecule type" value="Genomic_DNA"/>
</dbReference>
<comment type="caution">
    <text evidence="9">The sequence shown here is derived from an EMBL/GenBank/DDBJ whole genome shotgun (WGS) entry which is preliminary data.</text>
</comment>
<dbReference type="Proteomes" id="UP000441208">
    <property type="component" value="Unassembled WGS sequence"/>
</dbReference>
<evidence type="ECO:0000313" key="17">
    <source>
        <dbReference type="Proteomes" id="UP000488956"/>
    </source>
</evidence>
<evidence type="ECO:0000313" key="15">
    <source>
        <dbReference type="Proteomes" id="UP000460718"/>
    </source>
</evidence>
<evidence type="ECO:0000313" key="3">
    <source>
        <dbReference type="EMBL" id="KAE8969324.1"/>
    </source>
</evidence>
<dbReference type="EMBL" id="QXFX01003812">
    <property type="protein sequence ID" value="KAE9066924.1"/>
    <property type="molecule type" value="Genomic_DNA"/>
</dbReference>
<evidence type="ECO:0008006" key="18">
    <source>
        <dbReference type="Google" id="ProtNLM"/>
    </source>
</evidence>
<evidence type="ECO:0000313" key="2">
    <source>
        <dbReference type="EMBL" id="KAE8921042.1"/>
    </source>
</evidence>
<dbReference type="EMBL" id="QXGF01003685">
    <property type="protein sequence ID" value="KAE8921042.1"/>
    <property type="molecule type" value="Genomic_DNA"/>
</dbReference>
<dbReference type="EMBL" id="QXFW01003685">
    <property type="protein sequence ID" value="KAE8969324.1"/>
    <property type="molecule type" value="Genomic_DNA"/>
</dbReference>
<evidence type="ECO:0000313" key="6">
    <source>
        <dbReference type="EMBL" id="KAE9133981.1"/>
    </source>
</evidence>
<evidence type="ECO:0000313" key="4">
    <source>
        <dbReference type="EMBL" id="KAE9066924.1"/>
    </source>
</evidence>
<dbReference type="PANTHER" id="PTHR35796:SF3">
    <property type="entry name" value="BHLH DOMAIN-CONTAINING PROTEIN"/>
    <property type="match status" value="1"/>
</dbReference>
<organism evidence="9 12">
    <name type="scientific">Phytophthora fragariae</name>
    <dbReference type="NCBI Taxonomy" id="53985"/>
    <lineage>
        <taxon>Eukaryota</taxon>
        <taxon>Sar</taxon>
        <taxon>Stramenopiles</taxon>
        <taxon>Oomycota</taxon>
        <taxon>Peronosporomycetes</taxon>
        <taxon>Peronosporales</taxon>
        <taxon>Peronosporaceae</taxon>
        <taxon>Phytophthora</taxon>
    </lineage>
</organism>
<dbReference type="Proteomes" id="UP000488956">
    <property type="component" value="Unassembled WGS sequence"/>
</dbReference>
<dbReference type="Proteomes" id="UP000440367">
    <property type="component" value="Unassembled WGS sequence"/>
</dbReference>
<name>A0A6A3W9K7_9STRA</name>
<protein>
    <recommendedName>
        <fullName evidence="18">M96 mating-specific protein family</fullName>
    </recommendedName>
</protein>
<dbReference type="EMBL" id="QXGD01003618">
    <property type="protein sequence ID" value="KAE9175778.1"/>
    <property type="molecule type" value="Genomic_DNA"/>
</dbReference>
<feature type="coiled-coil region" evidence="1">
    <location>
        <begin position="79"/>
        <end position="106"/>
    </location>
</feature>
<keyword evidence="1" id="KW-0175">Coiled coil</keyword>
<evidence type="ECO:0000313" key="8">
    <source>
        <dbReference type="EMBL" id="KAE9173766.1"/>
    </source>
</evidence>
<evidence type="ECO:0000313" key="13">
    <source>
        <dbReference type="Proteomes" id="UP000440732"/>
    </source>
</evidence>
<evidence type="ECO:0000313" key="5">
    <source>
        <dbReference type="EMBL" id="KAE9118695.1"/>
    </source>
</evidence>
<dbReference type="PANTHER" id="PTHR35796">
    <property type="entry name" value="HYPOTHETICAL CYTOSOLIC PROTEIN"/>
    <property type="match status" value="1"/>
</dbReference>